<feature type="domain" description="Putative T7SS secretion signal" evidence="3">
    <location>
        <begin position="30"/>
        <end position="202"/>
    </location>
</feature>
<feature type="compositionally biased region" description="Basic and acidic residues" evidence="2">
    <location>
        <begin position="435"/>
        <end position="457"/>
    </location>
</feature>
<proteinExistence type="predicted"/>
<evidence type="ECO:0000256" key="2">
    <source>
        <dbReference type="SAM" id="MobiDB-lite"/>
    </source>
</evidence>
<protein>
    <recommendedName>
        <fullName evidence="3">Putative T7SS secretion signal domain-containing protein</fullName>
    </recommendedName>
</protein>
<reference evidence="5" key="1">
    <citation type="submission" date="2016-10" db="EMBL/GenBank/DDBJ databases">
        <authorList>
            <person name="Varghese N."/>
            <person name="Submissions S."/>
        </authorList>
    </citation>
    <scope>NUCLEOTIDE SEQUENCE [LARGE SCALE GENOMIC DNA]</scope>
    <source>
        <strain evidence="5">CGMCC 4.3530</strain>
    </source>
</reference>
<gene>
    <name evidence="4" type="ORF">SAMN05216215_1005151</name>
</gene>
<sequence>MVSNSTTFEQDVAEAGHELHKLGQLAGLVAQDVIPGDPATVAEVGEHLTKLGGAFDRAGQGIKSIDSGGWTGQAGDAFRESYLDKAPAEWLAAADAFGDAGKAVLDYQKVLAEEKEKAARAKEELDRANEASLAAAKQHNAAVKAYESGSSDVAPGAFADPNAEVRARAEAQIAAAKAAVQAADEQATRIVLEAVQAAPAKPSKLAQIGANLVDGFQGAGDLLYDFGAGAVEGVVGVGTGLWGLGEAFLYSQPGMWGIDPEGKAAFDKAASTTLMSVVENPYQAVKTVVDVDGWKQNPAKALGSMAPDAVASAFGGAGVATRATKIAGKIGEGLGDMGKATDVAKTADRLGDTARHAPETPTTPWGDYDSLPTDRPFPDAPSNPYDNHAPEHDKPFGPQGSQPEPPPEPSYSPGTDTPGRPRPDWDDDMPDSWMDDGHRPDPHDAPDPHPHEPEAPQRPEPPSEPLPRTEADLLQELRSIEGVKEKLSQALDQGPPPARAAEIRSELSRLVERENLLRSRL</sequence>
<dbReference type="Pfam" id="PF21725">
    <property type="entry name" value="T7SS_signal"/>
    <property type="match status" value="1"/>
</dbReference>
<organism evidence="4 5">
    <name type="scientific">Saccharopolyspora shandongensis</name>
    <dbReference type="NCBI Taxonomy" id="418495"/>
    <lineage>
        <taxon>Bacteria</taxon>
        <taxon>Bacillati</taxon>
        <taxon>Actinomycetota</taxon>
        <taxon>Actinomycetes</taxon>
        <taxon>Pseudonocardiales</taxon>
        <taxon>Pseudonocardiaceae</taxon>
        <taxon>Saccharopolyspora</taxon>
    </lineage>
</organism>
<dbReference type="STRING" id="418495.SAMN05216215_1005151"/>
<dbReference type="Proteomes" id="UP000199529">
    <property type="component" value="Unassembled WGS sequence"/>
</dbReference>
<feature type="region of interest" description="Disordered" evidence="2">
    <location>
        <begin position="348"/>
        <end position="481"/>
    </location>
</feature>
<feature type="compositionally biased region" description="Acidic residues" evidence="2">
    <location>
        <begin position="425"/>
        <end position="434"/>
    </location>
</feature>
<evidence type="ECO:0000256" key="1">
    <source>
        <dbReference type="SAM" id="Coils"/>
    </source>
</evidence>
<dbReference type="RefSeq" id="WP_093262707.1">
    <property type="nucleotide sequence ID" value="NZ_FNOK01000005.1"/>
</dbReference>
<keyword evidence="5" id="KW-1185">Reference proteome</keyword>
<accession>A0A1H2WH56</accession>
<evidence type="ECO:0000313" key="5">
    <source>
        <dbReference type="Proteomes" id="UP000199529"/>
    </source>
</evidence>
<name>A0A1H2WH56_9PSEU</name>
<keyword evidence="1" id="KW-0175">Coiled coil</keyword>
<dbReference type="EMBL" id="FNOK01000005">
    <property type="protein sequence ID" value="SDW79349.1"/>
    <property type="molecule type" value="Genomic_DNA"/>
</dbReference>
<evidence type="ECO:0000313" key="4">
    <source>
        <dbReference type="EMBL" id="SDW79349.1"/>
    </source>
</evidence>
<evidence type="ECO:0000259" key="3">
    <source>
        <dbReference type="Pfam" id="PF21725"/>
    </source>
</evidence>
<feature type="coiled-coil region" evidence="1">
    <location>
        <begin position="104"/>
        <end position="138"/>
    </location>
</feature>
<feature type="compositionally biased region" description="Basic and acidic residues" evidence="2">
    <location>
        <begin position="348"/>
        <end position="358"/>
    </location>
</feature>
<dbReference type="AlphaFoldDB" id="A0A1H2WH56"/>
<dbReference type="OrthoDB" id="3687850at2"/>
<dbReference type="InterPro" id="IPR049082">
    <property type="entry name" value="T7SS_signal"/>
</dbReference>